<keyword evidence="9" id="KW-1185">Reference proteome</keyword>
<dbReference type="EMBL" id="JAACJL010000057">
    <property type="protein sequence ID" value="KAF4612380.1"/>
    <property type="molecule type" value="Genomic_DNA"/>
</dbReference>
<evidence type="ECO:0000313" key="8">
    <source>
        <dbReference type="EMBL" id="KAF4612380.1"/>
    </source>
</evidence>
<dbReference type="InterPro" id="IPR001338">
    <property type="entry name" value="Class_I_Hydrophobin"/>
</dbReference>
<dbReference type="GO" id="GO:0005199">
    <property type="term" value="F:structural constituent of cell wall"/>
    <property type="evidence" value="ECO:0007669"/>
    <property type="project" value="InterPro"/>
</dbReference>
<reference evidence="8 9" key="1">
    <citation type="submission" date="2019-12" db="EMBL/GenBank/DDBJ databases">
        <authorList>
            <person name="Floudas D."/>
            <person name="Bentzer J."/>
            <person name="Ahren D."/>
            <person name="Johansson T."/>
            <person name="Persson P."/>
            <person name="Tunlid A."/>
        </authorList>
    </citation>
    <scope>NUCLEOTIDE SEQUENCE [LARGE SCALE GENOMIC DNA]</scope>
    <source>
        <strain evidence="8 9">CBS 102.39</strain>
    </source>
</reference>
<evidence type="ECO:0000256" key="1">
    <source>
        <dbReference type="ARBA" id="ARBA00004191"/>
    </source>
</evidence>
<dbReference type="SMART" id="SM00075">
    <property type="entry name" value="HYDRO"/>
    <property type="match status" value="1"/>
</dbReference>
<dbReference type="Pfam" id="PF01185">
    <property type="entry name" value="Hydrophobin"/>
    <property type="match status" value="1"/>
</dbReference>
<keyword evidence="4 6" id="KW-0964">Secreted</keyword>
<protein>
    <recommendedName>
        <fullName evidence="6">Hydrophobin</fullName>
    </recommendedName>
</protein>
<comment type="similarity">
    <text evidence="2 6">Belongs to the fungal hydrophobin family.</text>
</comment>
<comment type="caution">
    <text evidence="8">The sequence shown here is derived from an EMBL/GenBank/DDBJ whole genome shotgun (WGS) entry which is preliminary data.</text>
</comment>
<keyword evidence="5 6" id="KW-1015">Disulfide bond</keyword>
<keyword evidence="3 6" id="KW-0134">Cell wall</keyword>
<evidence type="ECO:0000256" key="7">
    <source>
        <dbReference type="SAM" id="MobiDB-lite"/>
    </source>
</evidence>
<dbReference type="CDD" id="cd23507">
    <property type="entry name" value="hydrophobin_I"/>
    <property type="match status" value="1"/>
</dbReference>
<gene>
    <name evidence="8" type="ORF">D9613_004031</name>
</gene>
<evidence type="ECO:0000256" key="4">
    <source>
        <dbReference type="ARBA" id="ARBA00022525"/>
    </source>
</evidence>
<evidence type="ECO:0000256" key="6">
    <source>
        <dbReference type="RuleBase" id="RU365009"/>
    </source>
</evidence>
<evidence type="ECO:0000256" key="3">
    <source>
        <dbReference type="ARBA" id="ARBA00022512"/>
    </source>
</evidence>
<evidence type="ECO:0000256" key="5">
    <source>
        <dbReference type="ARBA" id="ARBA00023157"/>
    </source>
</evidence>
<dbReference type="AlphaFoldDB" id="A0A8H4QJR2"/>
<evidence type="ECO:0000256" key="2">
    <source>
        <dbReference type="ARBA" id="ARBA00010446"/>
    </source>
</evidence>
<evidence type="ECO:0000313" key="9">
    <source>
        <dbReference type="Proteomes" id="UP000521872"/>
    </source>
</evidence>
<organism evidence="8 9">
    <name type="scientific">Agrocybe pediades</name>
    <dbReference type="NCBI Taxonomy" id="84607"/>
    <lineage>
        <taxon>Eukaryota</taxon>
        <taxon>Fungi</taxon>
        <taxon>Dikarya</taxon>
        <taxon>Basidiomycota</taxon>
        <taxon>Agaricomycotina</taxon>
        <taxon>Agaricomycetes</taxon>
        <taxon>Agaricomycetidae</taxon>
        <taxon>Agaricales</taxon>
        <taxon>Agaricineae</taxon>
        <taxon>Strophariaceae</taxon>
        <taxon>Agrocybe</taxon>
    </lineage>
</organism>
<keyword evidence="6" id="KW-0732">Signal</keyword>
<dbReference type="Proteomes" id="UP000521872">
    <property type="component" value="Unassembled WGS sequence"/>
</dbReference>
<dbReference type="GO" id="GO:0009277">
    <property type="term" value="C:fungal-type cell wall"/>
    <property type="evidence" value="ECO:0007669"/>
    <property type="project" value="InterPro"/>
</dbReference>
<feature type="compositionally biased region" description="Acidic residues" evidence="7">
    <location>
        <begin position="1"/>
        <end position="11"/>
    </location>
</feature>
<name>A0A8H4QJR2_9AGAR</name>
<accession>A0A8H4QJR2</accession>
<feature type="region of interest" description="Disordered" evidence="7">
    <location>
        <begin position="1"/>
        <end position="23"/>
    </location>
</feature>
<proteinExistence type="inferred from homology"/>
<comment type="subcellular location">
    <subcellularLocation>
        <location evidence="1 6">Secreted</location>
        <location evidence="1 6">Cell wall</location>
    </subcellularLocation>
</comment>
<sequence>MPFYDDGDDNDLTPPGREKERQRTAYAPTLRCETESVRGRICRVHVEGRKQKTVAATLALGATLAAATGIPAGQCTTGPIQCCASTGHSDDTTISKLLGLLDVVVQDVTALIGVTCSPISAVGIGSNSCSAQPVCCTNNSFGTRLMRRSIISRHVDSSLLAAPPSTSASKRRRTPGVEVDVEEEFVTCSALF</sequence>